<dbReference type="InterPro" id="IPR000073">
    <property type="entry name" value="AB_hydrolase_1"/>
</dbReference>
<dbReference type="RefSeq" id="WP_051921560.1">
    <property type="nucleotide sequence ID" value="NZ_JGZI01000008.1"/>
</dbReference>
<dbReference type="Proteomes" id="UP000029050">
    <property type="component" value="Unassembled WGS sequence"/>
</dbReference>
<sequence>MYVEEQGNGTPLLLIHGFGVDHHILNSLRDAIGESGGWRQILIDLPGHGKSAIGDVQSSQDVVDEVEDWIHEHLAGERFAVIGNSFGGMVARCIAHDLRSQVLGLATLAGVFVADHSKRDVPPQTVLHEDPELIASLGDEGEDYAQMAVVQTAAHAKDFSVYVRPGIEAADRRALQRISADYSLPQEPEDAHPEPFTQPSLFITGRQDQVVGYADAWRRIEHYPRATFSVLDAAGHNVHLEQPNLSGALVLEWLSRMGSADYSSFTTGSGSGISSGL</sequence>
<dbReference type="Pfam" id="PF12697">
    <property type="entry name" value="Abhydrolase_6"/>
    <property type="match status" value="1"/>
</dbReference>
<reference evidence="2 3" key="1">
    <citation type="submission" date="2014-03" db="EMBL/GenBank/DDBJ databases">
        <title>Genomics of Bifidobacteria.</title>
        <authorList>
            <person name="Ventura M."/>
            <person name="Milani C."/>
            <person name="Lugli G.A."/>
        </authorList>
    </citation>
    <scope>NUCLEOTIDE SEQUENCE [LARGE SCALE GENOMIC DNA]</scope>
    <source>
        <strain evidence="2 3">LMG 21775</strain>
    </source>
</reference>
<keyword evidence="2" id="KW-0378">Hydrolase</keyword>
<dbReference type="PANTHER" id="PTHR43798">
    <property type="entry name" value="MONOACYLGLYCEROL LIPASE"/>
    <property type="match status" value="1"/>
</dbReference>
<dbReference type="PANTHER" id="PTHR43798:SF6">
    <property type="entry name" value="HYDROLASE, PUTATIVE (AFU_ORTHOLOGUE AFUA_4G13070)-RELATED"/>
    <property type="match status" value="1"/>
</dbReference>
<accession>A0A087CHN8</accession>
<dbReference type="InterPro" id="IPR029058">
    <property type="entry name" value="AB_hydrolase_fold"/>
</dbReference>
<dbReference type="GeneID" id="98299791"/>
<organism evidence="2 3">
    <name type="scientific">Bifidobacterium psychraerophilum</name>
    <dbReference type="NCBI Taxonomy" id="218140"/>
    <lineage>
        <taxon>Bacteria</taxon>
        <taxon>Bacillati</taxon>
        <taxon>Actinomycetota</taxon>
        <taxon>Actinomycetes</taxon>
        <taxon>Bifidobacteriales</taxon>
        <taxon>Bifidobacteriaceae</taxon>
        <taxon>Bifidobacterium</taxon>
    </lineage>
</organism>
<gene>
    <name evidence="2" type="ORF">BPSY_0580</name>
</gene>
<feature type="domain" description="AB hydrolase-1" evidence="1">
    <location>
        <begin position="12"/>
        <end position="243"/>
    </location>
</feature>
<dbReference type="InterPro" id="IPR000639">
    <property type="entry name" value="Epox_hydrolase-like"/>
</dbReference>
<dbReference type="EMBL" id="JGZI01000008">
    <property type="protein sequence ID" value="KFI82788.1"/>
    <property type="molecule type" value="Genomic_DNA"/>
</dbReference>
<dbReference type="Gene3D" id="3.40.50.1820">
    <property type="entry name" value="alpha/beta hydrolase"/>
    <property type="match status" value="1"/>
</dbReference>
<dbReference type="PRINTS" id="PR00412">
    <property type="entry name" value="EPOXHYDRLASE"/>
</dbReference>
<dbReference type="STRING" id="218140.BPSY_0580"/>
<protein>
    <submittedName>
        <fullName evidence="2">Alpha/beta hydrolase protein</fullName>
    </submittedName>
</protein>
<dbReference type="OrthoDB" id="27092at2"/>
<dbReference type="PRINTS" id="PR00111">
    <property type="entry name" value="ABHYDROLASE"/>
</dbReference>
<proteinExistence type="predicted"/>
<dbReference type="GO" id="GO:0016787">
    <property type="term" value="F:hydrolase activity"/>
    <property type="evidence" value="ECO:0007669"/>
    <property type="project" value="UniProtKB-KW"/>
</dbReference>
<evidence type="ECO:0000259" key="1">
    <source>
        <dbReference type="Pfam" id="PF12697"/>
    </source>
</evidence>
<evidence type="ECO:0000313" key="3">
    <source>
        <dbReference type="Proteomes" id="UP000029050"/>
    </source>
</evidence>
<dbReference type="AlphaFoldDB" id="A0A087CHN8"/>
<name>A0A087CHN8_9BIFI</name>
<dbReference type="InterPro" id="IPR050266">
    <property type="entry name" value="AB_hydrolase_sf"/>
</dbReference>
<evidence type="ECO:0000313" key="2">
    <source>
        <dbReference type="EMBL" id="KFI82788.1"/>
    </source>
</evidence>
<comment type="caution">
    <text evidence="2">The sequence shown here is derived from an EMBL/GenBank/DDBJ whole genome shotgun (WGS) entry which is preliminary data.</text>
</comment>
<dbReference type="SUPFAM" id="SSF53474">
    <property type="entry name" value="alpha/beta-Hydrolases"/>
    <property type="match status" value="1"/>
</dbReference>
<dbReference type="eggNOG" id="COG0596">
    <property type="taxonomic scope" value="Bacteria"/>
</dbReference>
<keyword evidence="3" id="KW-1185">Reference proteome</keyword>